<accession>A0A9W7YDS4</accession>
<dbReference type="Proteomes" id="UP001143981">
    <property type="component" value="Unassembled WGS sequence"/>
</dbReference>
<keyword evidence="4" id="KW-1185">Reference proteome</keyword>
<protein>
    <recommendedName>
        <fullName evidence="5">Transmembrane protein</fullName>
    </recommendedName>
</protein>
<keyword evidence="2" id="KW-0472">Membrane</keyword>
<dbReference type="EMBL" id="JANBOI010000257">
    <property type="protein sequence ID" value="KAJ1732114.1"/>
    <property type="molecule type" value="Genomic_DNA"/>
</dbReference>
<evidence type="ECO:0000313" key="3">
    <source>
        <dbReference type="EMBL" id="KAJ1732114.1"/>
    </source>
</evidence>
<sequence length="298" mass="32845">MSLPAIHVMADDGSAARWLAEAETSRRKQQQPRRAEPAAGLSDRSSLQQTNQRHARSYFVVDASTEELSFHTADQVDEHHIDIPHSENLASMQQQQSHREQGLPLEGGEAADEAFAHAIAKQYVLDAEAAGLTTTSEDAMPMPQLPGLGYVMGRDYESSMSAEKSPELGPQGRLYEYSLSEKVSGSRSASEGRAMSQRLRDEEVEDDANEASHFVSARMRYPAPQYSVKADGSLPLGAVLFACGFILLPLWWVGVIFPRKSDSEVARTWRKYNALMSLLSLPLLALFLALGGWEATHK</sequence>
<keyword evidence="2" id="KW-1133">Transmembrane helix</keyword>
<feature type="region of interest" description="Disordered" evidence="1">
    <location>
        <begin position="20"/>
        <end position="53"/>
    </location>
</feature>
<dbReference type="AlphaFoldDB" id="A0A9W7YDS4"/>
<feature type="region of interest" description="Disordered" evidence="1">
    <location>
        <begin position="186"/>
        <end position="207"/>
    </location>
</feature>
<evidence type="ECO:0000256" key="2">
    <source>
        <dbReference type="SAM" id="Phobius"/>
    </source>
</evidence>
<feature type="transmembrane region" description="Helical" evidence="2">
    <location>
        <begin position="274"/>
        <end position="293"/>
    </location>
</feature>
<gene>
    <name evidence="3" type="ORF">LPJ61_002205</name>
</gene>
<dbReference type="OrthoDB" id="2140426at2759"/>
<proteinExistence type="predicted"/>
<feature type="transmembrane region" description="Helical" evidence="2">
    <location>
        <begin position="234"/>
        <end position="253"/>
    </location>
</feature>
<evidence type="ECO:0000256" key="1">
    <source>
        <dbReference type="SAM" id="MobiDB-lite"/>
    </source>
</evidence>
<organism evidence="3 4">
    <name type="scientific">Coemansia biformis</name>
    <dbReference type="NCBI Taxonomy" id="1286918"/>
    <lineage>
        <taxon>Eukaryota</taxon>
        <taxon>Fungi</taxon>
        <taxon>Fungi incertae sedis</taxon>
        <taxon>Zoopagomycota</taxon>
        <taxon>Kickxellomycotina</taxon>
        <taxon>Kickxellomycetes</taxon>
        <taxon>Kickxellales</taxon>
        <taxon>Kickxellaceae</taxon>
        <taxon>Coemansia</taxon>
    </lineage>
</organism>
<comment type="caution">
    <text evidence="3">The sequence shown here is derived from an EMBL/GenBank/DDBJ whole genome shotgun (WGS) entry which is preliminary data.</text>
</comment>
<reference evidence="3" key="1">
    <citation type="submission" date="2022-07" db="EMBL/GenBank/DDBJ databases">
        <title>Phylogenomic reconstructions and comparative analyses of Kickxellomycotina fungi.</title>
        <authorList>
            <person name="Reynolds N.K."/>
            <person name="Stajich J.E."/>
            <person name="Barry K."/>
            <person name="Grigoriev I.V."/>
            <person name="Crous P."/>
            <person name="Smith M.E."/>
        </authorList>
    </citation>
    <scope>NUCLEOTIDE SEQUENCE</scope>
    <source>
        <strain evidence="3">BCRC 34381</strain>
    </source>
</reference>
<evidence type="ECO:0000313" key="4">
    <source>
        <dbReference type="Proteomes" id="UP001143981"/>
    </source>
</evidence>
<feature type="compositionally biased region" description="Polar residues" evidence="1">
    <location>
        <begin position="43"/>
        <end position="52"/>
    </location>
</feature>
<evidence type="ECO:0008006" key="5">
    <source>
        <dbReference type="Google" id="ProtNLM"/>
    </source>
</evidence>
<name>A0A9W7YDS4_9FUNG</name>
<keyword evidence="2" id="KW-0812">Transmembrane</keyword>